<comment type="subunit">
    <text evidence="2 11">Heterotrimer of A, B and C subunits.</text>
</comment>
<dbReference type="GO" id="GO:0050567">
    <property type="term" value="F:glutaminyl-tRNA synthase (glutamine-hydrolyzing) activity"/>
    <property type="evidence" value="ECO:0007669"/>
    <property type="project" value="UniProtKB-UniRule"/>
</dbReference>
<keyword evidence="14" id="KW-1185">Reference proteome</keyword>
<dbReference type="InterPro" id="IPR006075">
    <property type="entry name" value="Asn/Gln-tRNA_Trfase_suB/E_cat"/>
</dbReference>
<evidence type="ECO:0000256" key="9">
    <source>
        <dbReference type="ARBA" id="ARBA00047380"/>
    </source>
</evidence>
<dbReference type="SMART" id="SM00845">
    <property type="entry name" value="GatB_Yqey"/>
    <property type="match status" value="1"/>
</dbReference>
<dbReference type="KEGG" id="lji:ELX58_01510"/>
<dbReference type="EC" id="6.3.5.-" evidence="11"/>
<dbReference type="Gene3D" id="1.10.10.410">
    <property type="match status" value="1"/>
</dbReference>
<evidence type="ECO:0000313" key="14">
    <source>
        <dbReference type="Proteomes" id="UP000294321"/>
    </source>
</evidence>
<dbReference type="Pfam" id="PF02637">
    <property type="entry name" value="GatB_Yqey"/>
    <property type="match status" value="1"/>
</dbReference>
<keyword evidence="6 11" id="KW-0067">ATP-binding</keyword>
<keyword evidence="5 11" id="KW-0547">Nucleotide-binding</keyword>
<evidence type="ECO:0000256" key="7">
    <source>
        <dbReference type="ARBA" id="ARBA00022917"/>
    </source>
</evidence>
<dbReference type="InterPro" id="IPR003789">
    <property type="entry name" value="Asn/Gln_tRNA_amidoTrase-B-like"/>
</dbReference>
<dbReference type="EMBL" id="CP034726">
    <property type="protein sequence ID" value="QBP17861.1"/>
    <property type="molecule type" value="Genomic_DNA"/>
</dbReference>
<dbReference type="Gene3D" id="1.10.150.380">
    <property type="entry name" value="GatB domain, N-terminal subdomain"/>
    <property type="match status" value="1"/>
</dbReference>
<accession>A0A4P6ZJF2</accession>
<dbReference type="GO" id="GO:0006412">
    <property type="term" value="P:translation"/>
    <property type="evidence" value="ECO:0007669"/>
    <property type="project" value="UniProtKB-UniRule"/>
</dbReference>
<evidence type="ECO:0000256" key="4">
    <source>
        <dbReference type="ARBA" id="ARBA00022598"/>
    </source>
</evidence>
<evidence type="ECO:0000256" key="11">
    <source>
        <dbReference type="HAMAP-Rule" id="MF_00121"/>
    </source>
</evidence>
<dbReference type="InterPro" id="IPR014746">
    <property type="entry name" value="Gln_synth/guanido_kin_cat_dom"/>
</dbReference>
<dbReference type="AlphaFoldDB" id="A0A4P6ZJF2"/>
<dbReference type="NCBIfam" id="TIGR00133">
    <property type="entry name" value="gatB"/>
    <property type="match status" value="1"/>
</dbReference>
<evidence type="ECO:0000313" key="13">
    <source>
        <dbReference type="EMBL" id="QBP17861.1"/>
    </source>
</evidence>
<proteinExistence type="inferred from homology"/>
<dbReference type="Proteomes" id="UP000294321">
    <property type="component" value="Chromosome"/>
</dbReference>
<dbReference type="SUPFAM" id="SSF89095">
    <property type="entry name" value="GatB/YqeY motif"/>
    <property type="match status" value="1"/>
</dbReference>
<keyword evidence="7 11" id="KW-0648">Protein biosynthesis</keyword>
<evidence type="ECO:0000256" key="10">
    <source>
        <dbReference type="ARBA" id="ARBA00047913"/>
    </source>
</evidence>
<dbReference type="InterPro" id="IPR018027">
    <property type="entry name" value="Asn/Gln_amidotransferase"/>
</dbReference>
<dbReference type="InterPro" id="IPR017958">
    <property type="entry name" value="Gln-tRNA_amidoTrfase_suB_CS"/>
</dbReference>
<evidence type="ECO:0000259" key="12">
    <source>
        <dbReference type="SMART" id="SM00845"/>
    </source>
</evidence>
<dbReference type="PANTHER" id="PTHR11659:SF0">
    <property type="entry name" value="GLUTAMYL-TRNA(GLN) AMIDOTRANSFERASE SUBUNIT B, MITOCHONDRIAL"/>
    <property type="match status" value="1"/>
</dbReference>
<dbReference type="NCBIfam" id="NF004014">
    <property type="entry name" value="PRK05477.1-4"/>
    <property type="match status" value="1"/>
</dbReference>
<keyword evidence="4 11" id="KW-0436">Ligase</keyword>
<evidence type="ECO:0000256" key="2">
    <source>
        <dbReference type="ARBA" id="ARBA00011123"/>
    </source>
</evidence>
<dbReference type="RefSeq" id="WP_133441406.1">
    <property type="nucleotide sequence ID" value="NZ_CP034726.1"/>
</dbReference>
<protein>
    <recommendedName>
        <fullName evidence="3 11">Aspartyl/glutamyl-tRNA(Asn/Gln) amidotransferase subunit B</fullName>
        <shortName evidence="11">Asp/Glu-ADT subunit B</shortName>
        <ecNumber evidence="11">6.3.5.-</ecNumber>
    </recommendedName>
</protein>
<dbReference type="GO" id="GO:0050566">
    <property type="term" value="F:asparaginyl-tRNA synthase (glutamine-hydrolyzing) activity"/>
    <property type="evidence" value="ECO:0007669"/>
    <property type="project" value="RHEA"/>
</dbReference>
<dbReference type="GO" id="GO:0070681">
    <property type="term" value="P:glutaminyl-tRNAGln biosynthesis via transamidation"/>
    <property type="evidence" value="ECO:0007669"/>
    <property type="project" value="TreeGrafter"/>
</dbReference>
<dbReference type="SUPFAM" id="SSF55931">
    <property type="entry name" value="Glutamine synthetase/guanido kinase"/>
    <property type="match status" value="1"/>
</dbReference>
<dbReference type="NCBIfam" id="NF004012">
    <property type="entry name" value="PRK05477.1-2"/>
    <property type="match status" value="1"/>
</dbReference>
<dbReference type="GO" id="GO:0016740">
    <property type="term" value="F:transferase activity"/>
    <property type="evidence" value="ECO:0007669"/>
    <property type="project" value="UniProtKB-KW"/>
</dbReference>
<comment type="catalytic activity">
    <reaction evidence="9 11">
        <text>L-aspartyl-tRNA(Asn) + L-glutamine + ATP + H2O = L-asparaginyl-tRNA(Asn) + L-glutamate + ADP + phosphate + 2 H(+)</text>
        <dbReference type="Rhea" id="RHEA:14513"/>
        <dbReference type="Rhea" id="RHEA-COMP:9674"/>
        <dbReference type="Rhea" id="RHEA-COMP:9677"/>
        <dbReference type="ChEBI" id="CHEBI:15377"/>
        <dbReference type="ChEBI" id="CHEBI:15378"/>
        <dbReference type="ChEBI" id="CHEBI:29985"/>
        <dbReference type="ChEBI" id="CHEBI:30616"/>
        <dbReference type="ChEBI" id="CHEBI:43474"/>
        <dbReference type="ChEBI" id="CHEBI:58359"/>
        <dbReference type="ChEBI" id="CHEBI:78515"/>
        <dbReference type="ChEBI" id="CHEBI:78516"/>
        <dbReference type="ChEBI" id="CHEBI:456216"/>
    </reaction>
</comment>
<dbReference type="PROSITE" id="PS01234">
    <property type="entry name" value="GATB"/>
    <property type="match status" value="1"/>
</dbReference>
<dbReference type="FunFam" id="1.10.150.380:FF:000001">
    <property type="entry name" value="Aspartyl/glutamyl-tRNA(Asn/Gln) amidotransferase subunit B"/>
    <property type="match status" value="1"/>
</dbReference>
<dbReference type="FunFam" id="1.10.10.410:FF:000001">
    <property type="entry name" value="Aspartyl/glutamyl-tRNA(Asn/Gln) amidotransferase subunit B"/>
    <property type="match status" value="1"/>
</dbReference>
<organism evidence="13 14">
    <name type="scientific">Acetilactobacillus jinshanensis</name>
    <dbReference type="NCBI Taxonomy" id="1720083"/>
    <lineage>
        <taxon>Bacteria</taxon>
        <taxon>Bacillati</taxon>
        <taxon>Bacillota</taxon>
        <taxon>Bacilli</taxon>
        <taxon>Lactobacillales</taxon>
        <taxon>Lactobacillaceae</taxon>
        <taxon>Acetilactobacillus</taxon>
    </lineage>
</organism>
<evidence type="ECO:0000256" key="3">
    <source>
        <dbReference type="ARBA" id="ARBA00016923"/>
    </source>
</evidence>
<dbReference type="InterPro" id="IPR017959">
    <property type="entry name" value="Asn/Gln-tRNA_amidoTrfase_suB/E"/>
</dbReference>
<dbReference type="Pfam" id="PF02934">
    <property type="entry name" value="GatB_N"/>
    <property type="match status" value="1"/>
</dbReference>
<reference evidence="14" key="1">
    <citation type="submission" date="2018-12" db="EMBL/GenBank/DDBJ databases">
        <title>A new species of lactobacillus.</title>
        <authorList>
            <person name="Jian Y."/>
            <person name="Xin L."/>
            <person name="Hong Z.J."/>
            <person name="Ming L.Z."/>
            <person name="Hong X.Z."/>
        </authorList>
    </citation>
    <scope>NUCLEOTIDE SEQUENCE [LARGE SCALE GENOMIC DNA]</scope>
    <source>
        <strain evidence="14">HSLZ-75</strain>
    </source>
</reference>
<evidence type="ECO:0000256" key="6">
    <source>
        <dbReference type="ARBA" id="ARBA00022840"/>
    </source>
</evidence>
<dbReference type="InterPro" id="IPR004413">
    <property type="entry name" value="GatB"/>
</dbReference>
<dbReference type="PANTHER" id="PTHR11659">
    <property type="entry name" value="GLUTAMYL-TRNA GLN AMIDOTRANSFERASE SUBUNIT B MITOCHONDRIAL AND PROKARYOTIC PET112-RELATED"/>
    <property type="match status" value="1"/>
</dbReference>
<comment type="function">
    <text evidence="8 11">Allows the formation of correctly charged Asn-tRNA(Asn) or Gln-tRNA(Gln) through the transamidation of misacylated Asp-tRNA(Asn) or Glu-tRNA(Gln) in organisms which lack either or both of asparaginyl-tRNA or glutaminyl-tRNA synthetases. The reaction takes place in the presence of glutamine and ATP through an activated phospho-Asp-tRNA(Asn) or phospho-Glu-tRNA(Gln).</text>
</comment>
<comment type="catalytic activity">
    <reaction evidence="10 11">
        <text>L-glutamyl-tRNA(Gln) + L-glutamine + ATP + H2O = L-glutaminyl-tRNA(Gln) + L-glutamate + ADP + phosphate + H(+)</text>
        <dbReference type="Rhea" id="RHEA:17521"/>
        <dbReference type="Rhea" id="RHEA-COMP:9681"/>
        <dbReference type="Rhea" id="RHEA-COMP:9684"/>
        <dbReference type="ChEBI" id="CHEBI:15377"/>
        <dbReference type="ChEBI" id="CHEBI:15378"/>
        <dbReference type="ChEBI" id="CHEBI:29985"/>
        <dbReference type="ChEBI" id="CHEBI:30616"/>
        <dbReference type="ChEBI" id="CHEBI:43474"/>
        <dbReference type="ChEBI" id="CHEBI:58359"/>
        <dbReference type="ChEBI" id="CHEBI:78520"/>
        <dbReference type="ChEBI" id="CHEBI:78521"/>
        <dbReference type="ChEBI" id="CHEBI:456216"/>
    </reaction>
</comment>
<dbReference type="HAMAP" id="MF_00121">
    <property type="entry name" value="GatB"/>
    <property type="match status" value="1"/>
</dbReference>
<dbReference type="InterPro" id="IPR042114">
    <property type="entry name" value="GatB_C_1"/>
</dbReference>
<sequence length="474" mass="53688">MNFKVNIGLETHFELNTKSKIFSPAPVKYGDEVNKDTNVIDWGYPGTLPTINRQVVADGVKAAIALHAKIDHHPRFDRKNYFYPDNPKAYQITQFDKPTARNGYLMVKSGGKNYKIRIHEMHIEEDAGKNSHGIRYSFVDLNRQGTPLLEVVSEPDIPSPQVAYDYIKTLRKVIMFTGISDAKMEQGSVRADTNVSLHPIGSKKLGPRAEMKNVSSFNYIRMAASYESKRQARVLMSGGKILPQTRRLDEANGKTYLERYKESNDEYRYFPEPDIPPLTISDAWINKIKKNMPEMPASREHRYIHDFGLTKEDVDVLTETKQMSDFFDQTVKAGAKPKMAANYLQDDISSYLNSKQVEIQNTKLTPENVAALLKLIDKNVISTKIAKKVFKDALVKGKDPKAYVKANGMVQLSDPNKLENLVKTVMQKNQKSVTDYRNGKDRAKGFLVGQVMKATRGKANPQMVSKMLDKALNK</sequence>
<feature type="domain" description="Asn/Gln amidotransferase" evidence="12">
    <location>
        <begin position="325"/>
        <end position="472"/>
    </location>
</feature>
<evidence type="ECO:0000256" key="1">
    <source>
        <dbReference type="ARBA" id="ARBA00005306"/>
    </source>
</evidence>
<gene>
    <name evidence="11 13" type="primary">gatB</name>
    <name evidence="13" type="ORF">ELX58_01510</name>
</gene>
<dbReference type="InterPro" id="IPR023168">
    <property type="entry name" value="GatB_Yqey_C_2"/>
</dbReference>
<name>A0A4P6ZJF2_9LACO</name>
<evidence type="ECO:0000256" key="5">
    <source>
        <dbReference type="ARBA" id="ARBA00022741"/>
    </source>
</evidence>
<dbReference type="GO" id="GO:0005524">
    <property type="term" value="F:ATP binding"/>
    <property type="evidence" value="ECO:0007669"/>
    <property type="project" value="UniProtKB-KW"/>
</dbReference>
<evidence type="ECO:0000256" key="8">
    <source>
        <dbReference type="ARBA" id="ARBA00024799"/>
    </source>
</evidence>
<dbReference type="OrthoDB" id="9804078at2"/>
<comment type="similarity">
    <text evidence="1 11">Belongs to the GatB/GatE family. GatB subfamily.</text>
</comment>
<keyword evidence="13" id="KW-0808">Transferase</keyword>